<dbReference type="CDD" id="cd03760">
    <property type="entry name" value="proteasome_beta_type_4"/>
    <property type="match status" value="1"/>
</dbReference>
<accession>A0A2I9LPH2</accession>
<keyword evidence="1 6" id="KW-0963">Cytoplasm</keyword>
<proteinExistence type="inferred from homology"/>
<dbReference type="InterPro" id="IPR001353">
    <property type="entry name" value="Proteasome_sua/b"/>
</dbReference>
<dbReference type="AlphaFoldDB" id="A0A2I9LPH2"/>
<name>A0A2I9LPH2_9SCOR</name>
<evidence type="ECO:0000256" key="5">
    <source>
        <dbReference type="ARBA" id="ARBA00026071"/>
    </source>
</evidence>
<comment type="similarity">
    <text evidence="6">Belongs to the peptidase T1B family.</text>
</comment>
<dbReference type="PROSITE" id="PS00854">
    <property type="entry name" value="PROTEASOME_BETA_1"/>
    <property type="match status" value="1"/>
</dbReference>
<dbReference type="InterPro" id="IPR023333">
    <property type="entry name" value="Proteasome_suB-type"/>
</dbReference>
<keyword evidence="2 6" id="KW-0647">Proteasome</keyword>
<dbReference type="GO" id="GO:0019774">
    <property type="term" value="C:proteasome core complex, beta-subunit complex"/>
    <property type="evidence" value="ECO:0007669"/>
    <property type="project" value="UniProtKB-UniRule"/>
</dbReference>
<dbReference type="PIRSF" id="PIRSF001213">
    <property type="entry name" value="Psome_endopept_beta"/>
    <property type="match status" value="1"/>
</dbReference>
<dbReference type="InterPro" id="IPR029055">
    <property type="entry name" value="Ntn_hydrolases_N"/>
</dbReference>
<dbReference type="InterPro" id="IPR016295">
    <property type="entry name" value="Proteasome_beta4"/>
</dbReference>
<evidence type="ECO:0000256" key="4">
    <source>
        <dbReference type="ARBA" id="ARBA00024953"/>
    </source>
</evidence>
<dbReference type="InterPro" id="IPR016050">
    <property type="entry name" value="Proteasome_bsu_CS"/>
</dbReference>
<dbReference type="GO" id="GO:0051603">
    <property type="term" value="P:proteolysis involved in protein catabolic process"/>
    <property type="evidence" value="ECO:0007669"/>
    <property type="project" value="InterPro"/>
</dbReference>
<sequence>MAAYSCMSGMKLGVGMNVDNSAWNSMNYGKSRTLTPISTGTSVIAMEFEGGVVIAADTLASYGSTARFRDCERLMRVNDNIIIGASGDYADFQFIRSVIEDKIIEEESYHDGFSLKPKSLLNWLTRVLYNRRSKFDPLWNTVVVGGLQDGEPFLGQVDMIGTSFEAPTVATGLGLHMAQPILRGYFEEKGRASKQEAKDKIQECMTTLFYRDARAFHSYHLGVVTAEGAEVEGPLKVTPNWEIASFKRLN</sequence>
<comment type="subunit">
    <text evidence="5">The 26S proteasome consists of a 20S proteasome core and two 19S regulatory subunits. The 20S proteasome core is composed of 28 subunits that are arranged in four stacked rings, resulting in a barrel-shaped structure. The two end rings are each formed by seven alpha subunits, and the two central rings are each formed by seven beta subunits. The catalytic chamber with the active sites is on the inside of the barrel.</text>
</comment>
<dbReference type="GO" id="GO:0005634">
    <property type="term" value="C:nucleus"/>
    <property type="evidence" value="ECO:0007669"/>
    <property type="project" value="UniProtKB-SubCell"/>
</dbReference>
<dbReference type="EMBL" id="GFWZ01000301">
    <property type="protein sequence ID" value="MBW20291.1"/>
    <property type="molecule type" value="Transcribed_RNA"/>
</dbReference>
<dbReference type="PROSITE" id="PS51476">
    <property type="entry name" value="PROTEASOME_BETA_2"/>
    <property type="match status" value="1"/>
</dbReference>
<comment type="function">
    <text evidence="4">Non-catalytic component of the proteasome, a multicatalytic proteinase complex which is characterized by its ability to cleave peptides with Arg, Phe, Tyr, Leu, and Glu adjacent to the leaving group at neutral or slightly basic pH. The proteasome has an ATP-dependent proteolytic activity.</text>
</comment>
<evidence type="ECO:0000313" key="7">
    <source>
        <dbReference type="EMBL" id="MBW20291.1"/>
    </source>
</evidence>
<keyword evidence="3 6" id="KW-0539">Nucleus</keyword>
<protein>
    <recommendedName>
        <fullName evidence="6">Proteasome subunit beta</fullName>
    </recommendedName>
</protein>
<dbReference type="Pfam" id="PF00227">
    <property type="entry name" value="Proteasome"/>
    <property type="match status" value="1"/>
</dbReference>
<reference evidence="7" key="1">
    <citation type="journal article" date="2017" name="Toxicon">
        <title>Venom-gland transcriptomics and venom proteomics of the Hentz striped scorpion (Centruroides hentzi; Buthidae) reveal high toxin diversity in a harmless member of a lethal family.</title>
        <authorList>
            <person name="Ward M.J."/>
            <person name="Ellsworth S.A."/>
            <person name="Rokyta D.R."/>
        </authorList>
    </citation>
    <scope>NUCLEOTIDE SEQUENCE</scope>
    <source>
        <tissue evidence="7">Venom gland</tissue>
    </source>
</reference>
<evidence type="ECO:0000256" key="1">
    <source>
        <dbReference type="ARBA" id="ARBA00022490"/>
    </source>
</evidence>
<evidence type="ECO:0000256" key="6">
    <source>
        <dbReference type="PIRNR" id="PIRNR001213"/>
    </source>
</evidence>
<dbReference type="Gene3D" id="3.60.20.10">
    <property type="entry name" value="Glutamine Phosphoribosylpyrophosphate, subunit 1, domain 1"/>
    <property type="match status" value="1"/>
</dbReference>
<evidence type="ECO:0000256" key="3">
    <source>
        <dbReference type="ARBA" id="ARBA00023242"/>
    </source>
</evidence>
<dbReference type="PANTHER" id="PTHR32194:SF6">
    <property type="entry name" value="PROTEASOME SUBUNIT BETA"/>
    <property type="match status" value="1"/>
</dbReference>
<comment type="subcellular location">
    <subcellularLocation>
        <location evidence="6">Cytoplasm</location>
    </subcellularLocation>
    <subcellularLocation>
        <location evidence="6">Nucleus</location>
    </subcellularLocation>
</comment>
<organism evidence="7">
    <name type="scientific">Centruroides hentzi</name>
    <dbReference type="NCBI Taxonomy" id="88313"/>
    <lineage>
        <taxon>Eukaryota</taxon>
        <taxon>Metazoa</taxon>
        <taxon>Ecdysozoa</taxon>
        <taxon>Arthropoda</taxon>
        <taxon>Chelicerata</taxon>
        <taxon>Arachnida</taxon>
        <taxon>Scorpiones</taxon>
        <taxon>Buthida</taxon>
        <taxon>Buthoidea</taxon>
        <taxon>Buthidae</taxon>
        <taxon>Centruroides</taxon>
    </lineage>
</organism>
<dbReference type="SUPFAM" id="SSF56235">
    <property type="entry name" value="N-terminal nucleophile aminohydrolases (Ntn hydrolases)"/>
    <property type="match status" value="1"/>
</dbReference>
<evidence type="ECO:0000256" key="2">
    <source>
        <dbReference type="ARBA" id="ARBA00022942"/>
    </source>
</evidence>
<dbReference type="GO" id="GO:0005737">
    <property type="term" value="C:cytoplasm"/>
    <property type="evidence" value="ECO:0007669"/>
    <property type="project" value="UniProtKB-SubCell"/>
</dbReference>
<dbReference type="PANTHER" id="PTHR32194">
    <property type="entry name" value="METALLOPROTEASE TLDD"/>
    <property type="match status" value="1"/>
</dbReference>
<dbReference type="FunFam" id="3.60.20.10:FF:000014">
    <property type="entry name" value="Proteasome subunit beta type-7"/>
    <property type="match status" value="1"/>
</dbReference>